<comment type="similarity">
    <text evidence="2">Belongs to the mitochondrion-specific ribosomal protein mL50 family.</text>
</comment>
<evidence type="ECO:0000313" key="8">
    <source>
        <dbReference type="EMBL" id="PMD48365.1"/>
    </source>
</evidence>
<evidence type="ECO:0000256" key="4">
    <source>
        <dbReference type="ARBA" id="ARBA00023128"/>
    </source>
</evidence>
<evidence type="ECO:0000256" key="3">
    <source>
        <dbReference type="ARBA" id="ARBA00022980"/>
    </source>
</evidence>
<evidence type="ECO:0000256" key="6">
    <source>
        <dbReference type="ARBA" id="ARBA00035183"/>
    </source>
</evidence>
<feature type="region of interest" description="Disordered" evidence="7">
    <location>
        <begin position="91"/>
        <end position="114"/>
    </location>
</feature>
<evidence type="ECO:0000256" key="7">
    <source>
        <dbReference type="SAM" id="MobiDB-lite"/>
    </source>
</evidence>
<protein>
    <recommendedName>
        <fullName evidence="6">Large ribosomal subunit protein mL50</fullName>
    </recommendedName>
</protein>
<evidence type="ECO:0000313" key="9">
    <source>
        <dbReference type="Proteomes" id="UP000235786"/>
    </source>
</evidence>
<feature type="compositionally biased region" description="Basic and acidic residues" evidence="7">
    <location>
        <begin position="227"/>
        <end position="263"/>
    </location>
</feature>
<accession>A0A2J6SC82</accession>
<dbReference type="STRING" id="1149755.A0A2J6SC82"/>
<proteinExistence type="inferred from homology"/>
<dbReference type="InterPro" id="IPR018305">
    <property type="entry name" value="Ribosomal_m50"/>
</dbReference>
<keyword evidence="4" id="KW-0496">Mitochondrion</keyword>
<feature type="region of interest" description="Disordered" evidence="7">
    <location>
        <begin position="224"/>
        <end position="275"/>
    </location>
</feature>
<organism evidence="8 9">
    <name type="scientific">Hyaloscypha variabilis (strain UAMH 11265 / GT02V1 / F)</name>
    <name type="common">Meliniomyces variabilis</name>
    <dbReference type="NCBI Taxonomy" id="1149755"/>
    <lineage>
        <taxon>Eukaryota</taxon>
        <taxon>Fungi</taxon>
        <taxon>Dikarya</taxon>
        <taxon>Ascomycota</taxon>
        <taxon>Pezizomycotina</taxon>
        <taxon>Leotiomycetes</taxon>
        <taxon>Helotiales</taxon>
        <taxon>Hyaloscyphaceae</taxon>
        <taxon>Hyaloscypha</taxon>
        <taxon>Hyaloscypha variabilis</taxon>
    </lineage>
</organism>
<evidence type="ECO:0000256" key="1">
    <source>
        <dbReference type="ARBA" id="ARBA00004173"/>
    </source>
</evidence>
<dbReference type="Pfam" id="PF10501">
    <property type="entry name" value="Ribosomal_L50"/>
    <property type="match status" value="1"/>
</dbReference>
<comment type="subcellular location">
    <subcellularLocation>
        <location evidence="1">Mitochondrion</location>
    </subcellularLocation>
</comment>
<reference evidence="8 9" key="1">
    <citation type="submission" date="2016-04" db="EMBL/GenBank/DDBJ databases">
        <title>A degradative enzymes factory behind the ericoid mycorrhizal symbiosis.</title>
        <authorList>
            <consortium name="DOE Joint Genome Institute"/>
            <person name="Martino E."/>
            <person name="Morin E."/>
            <person name="Grelet G."/>
            <person name="Kuo A."/>
            <person name="Kohler A."/>
            <person name="Daghino S."/>
            <person name="Barry K."/>
            <person name="Choi C."/>
            <person name="Cichocki N."/>
            <person name="Clum A."/>
            <person name="Copeland A."/>
            <person name="Hainaut M."/>
            <person name="Haridas S."/>
            <person name="Labutti K."/>
            <person name="Lindquist E."/>
            <person name="Lipzen A."/>
            <person name="Khouja H.-R."/>
            <person name="Murat C."/>
            <person name="Ohm R."/>
            <person name="Olson A."/>
            <person name="Spatafora J."/>
            <person name="Veneault-Fourrey C."/>
            <person name="Henrissat B."/>
            <person name="Grigoriev I."/>
            <person name="Martin F."/>
            <person name="Perotto S."/>
        </authorList>
    </citation>
    <scope>NUCLEOTIDE SEQUENCE [LARGE SCALE GENOMIC DNA]</scope>
    <source>
        <strain evidence="8 9">F</strain>
    </source>
</reference>
<name>A0A2J6SC82_HYAVF</name>
<gene>
    <name evidence="8" type="ORF">L207DRAFT_627104</name>
</gene>
<dbReference type="OrthoDB" id="6220758at2759"/>
<dbReference type="GO" id="GO:1990904">
    <property type="term" value="C:ribonucleoprotein complex"/>
    <property type="evidence" value="ECO:0007669"/>
    <property type="project" value="UniProtKB-KW"/>
</dbReference>
<dbReference type="GO" id="GO:0005739">
    <property type="term" value="C:mitochondrion"/>
    <property type="evidence" value="ECO:0007669"/>
    <property type="project" value="UniProtKB-SubCell"/>
</dbReference>
<dbReference type="AlphaFoldDB" id="A0A2J6SC82"/>
<evidence type="ECO:0000256" key="5">
    <source>
        <dbReference type="ARBA" id="ARBA00023274"/>
    </source>
</evidence>
<dbReference type="GO" id="GO:0005840">
    <property type="term" value="C:ribosome"/>
    <property type="evidence" value="ECO:0007669"/>
    <property type="project" value="UniProtKB-KW"/>
</dbReference>
<keyword evidence="5" id="KW-0687">Ribonucleoprotein</keyword>
<sequence>MRRIARSGRSIDLLRARATAQTPSPYLCSACKHQATSFSTSSIRAARKNGKVPFTEKIRQRIWGTDRPPGQEDPYGDKSVFDKTKERAKIEEAEEREEQLVASKPKPDLSTYEPASTWDGLEKVGGFGSWWKENWDPDHQFKGFLPAEVMKDSDEVTAALHRAIVEVYALQQAGLPLQDISAAVPGVDLTHEVQISPSASGVTLQFSEEASLEQIVQSLTPAVEDETAVKEHPTESEEDVAADRSTIDPLHPKVDETAEKENPTESEEDVAADRSTVDPLADSTQMTYDELVASWDPSWLQISLEDPEVKFAVMKRTMQLTGLRIPDAAIMPAKTVKGLLAHLVKPPKPRKLVDALQQKEELMNIPNVNIYAKRVTPIDKHKRVGRWKVIEKELEERGLPVTGHEGQAHAYGDYR</sequence>
<evidence type="ECO:0000256" key="2">
    <source>
        <dbReference type="ARBA" id="ARBA00008860"/>
    </source>
</evidence>
<dbReference type="EMBL" id="KZ613937">
    <property type="protein sequence ID" value="PMD48365.1"/>
    <property type="molecule type" value="Genomic_DNA"/>
</dbReference>
<dbReference type="Proteomes" id="UP000235786">
    <property type="component" value="Unassembled WGS sequence"/>
</dbReference>
<keyword evidence="3" id="KW-0689">Ribosomal protein</keyword>
<keyword evidence="9" id="KW-1185">Reference proteome</keyword>